<dbReference type="PANTHER" id="PTHR43806">
    <property type="entry name" value="PEPTIDASE S8"/>
    <property type="match status" value="1"/>
</dbReference>
<dbReference type="PROSITE" id="PS51892">
    <property type="entry name" value="SUBTILASE"/>
    <property type="match status" value="1"/>
</dbReference>
<dbReference type="SUPFAM" id="SSF52743">
    <property type="entry name" value="Subtilisin-like"/>
    <property type="match status" value="1"/>
</dbReference>
<dbReference type="Pfam" id="PF00082">
    <property type="entry name" value="Peptidase_S8"/>
    <property type="match status" value="1"/>
</dbReference>
<reference evidence="10 11" key="1">
    <citation type="submission" date="2018-12" db="EMBL/GenBank/DDBJ databases">
        <authorList>
            <person name="Li K."/>
        </authorList>
    </citation>
    <scope>NUCLEOTIDE SEQUENCE [LARGE SCALE GENOMIC DNA]</scope>
    <source>
        <strain evidence="11">CR22</strain>
    </source>
</reference>
<dbReference type="InterPro" id="IPR037045">
    <property type="entry name" value="S8pro/Inhibitor_I9_sf"/>
</dbReference>
<dbReference type="GO" id="GO:0006508">
    <property type="term" value="P:proteolysis"/>
    <property type="evidence" value="ECO:0007669"/>
    <property type="project" value="UniProtKB-KW"/>
</dbReference>
<feature type="active site" description="Charge relay system" evidence="5">
    <location>
        <position position="193"/>
    </location>
</feature>
<dbReference type="CDD" id="cd04077">
    <property type="entry name" value="Peptidases_S8_PCSK9_ProteinaseK_like"/>
    <property type="match status" value="1"/>
</dbReference>
<keyword evidence="4 5" id="KW-0720">Serine protease</keyword>
<dbReference type="InterPro" id="IPR034193">
    <property type="entry name" value="PCSK9_ProteinaseK-like"/>
</dbReference>
<dbReference type="SUPFAM" id="SSF54897">
    <property type="entry name" value="Protease propeptides/inhibitors"/>
    <property type="match status" value="1"/>
</dbReference>
<dbReference type="InterPro" id="IPR015500">
    <property type="entry name" value="Peptidase_S8_subtilisin-rel"/>
</dbReference>
<dbReference type="RefSeq" id="WP_126274450.1">
    <property type="nucleotide sequence ID" value="NZ_CP034463.1"/>
</dbReference>
<dbReference type="FunFam" id="3.40.50.200:FF:000014">
    <property type="entry name" value="Proteinase K"/>
    <property type="match status" value="1"/>
</dbReference>
<dbReference type="PANTHER" id="PTHR43806:SF11">
    <property type="entry name" value="CEREVISIN-RELATED"/>
    <property type="match status" value="1"/>
</dbReference>
<feature type="domain" description="Peptidase S8/S53" evidence="8">
    <location>
        <begin position="151"/>
        <end position="380"/>
    </location>
</feature>
<evidence type="ECO:0000313" key="10">
    <source>
        <dbReference type="EMBL" id="AZP20525.1"/>
    </source>
</evidence>
<dbReference type="Gene3D" id="3.40.50.200">
    <property type="entry name" value="Peptidase S8/S53 domain"/>
    <property type="match status" value="1"/>
</dbReference>
<dbReference type="InterPro" id="IPR050131">
    <property type="entry name" value="Peptidase_S8_subtilisin-like"/>
</dbReference>
<evidence type="ECO:0000256" key="5">
    <source>
        <dbReference type="PROSITE-ProRule" id="PRU01240"/>
    </source>
</evidence>
<dbReference type="InterPro" id="IPR023828">
    <property type="entry name" value="Peptidase_S8_Ser-AS"/>
</dbReference>
<dbReference type="AlphaFoldDB" id="A0A3Q9C2R3"/>
<feature type="signal peptide" evidence="7">
    <location>
        <begin position="1"/>
        <end position="33"/>
    </location>
</feature>
<dbReference type="GO" id="GO:0005615">
    <property type="term" value="C:extracellular space"/>
    <property type="evidence" value="ECO:0007669"/>
    <property type="project" value="TreeGrafter"/>
</dbReference>
<evidence type="ECO:0000256" key="4">
    <source>
        <dbReference type="ARBA" id="ARBA00022825"/>
    </source>
</evidence>
<dbReference type="PRINTS" id="PR00723">
    <property type="entry name" value="SUBTILISIN"/>
</dbReference>
<evidence type="ECO:0000256" key="6">
    <source>
        <dbReference type="RuleBase" id="RU003355"/>
    </source>
</evidence>
<dbReference type="Proteomes" id="UP000280197">
    <property type="component" value="Chromosome"/>
</dbReference>
<keyword evidence="11" id="KW-1185">Reference proteome</keyword>
<gene>
    <name evidence="10" type="ORF">EJC51_33335</name>
</gene>
<dbReference type="InterPro" id="IPR022398">
    <property type="entry name" value="Peptidase_S8_His-AS"/>
</dbReference>
<comment type="similarity">
    <text evidence="1 5 6">Belongs to the peptidase S8 family.</text>
</comment>
<dbReference type="EMBL" id="CP034463">
    <property type="protein sequence ID" value="AZP20525.1"/>
    <property type="molecule type" value="Genomic_DNA"/>
</dbReference>
<dbReference type="Pfam" id="PF05922">
    <property type="entry name" value="Inhibitor_I9"/>
    <property type="match status" value="1"/>
</dbReference>
<dbReference type="InterPro" id="IPR000209">
    <property type="entry name" value="Peptidase_S8/S53_dom"/>
</dbReference>
<sequence length="400" mass="40834">MARTRTRRLRRVGGLAAVTCAAALSASTLPAHAAPEGRILGAGAPGSVGGSYLVTLKGGTTAPSSAGKSLAEKYGARISHTYGTVLNGYAIKANERQARLLAADSRVASVVQDTRVTLDHTQRNPPSWGIDRVDQPDLPLDKNYTWPDSAGAGVTVYVIDTGIRISHKDFGGRAGYGWDFVGNDKYAGDGNGHGTHVAGTVAGTRYGIAKQARVVAVRVLDNAGSGTTAQVIAGIDWVTRHARKPAVANLSLGGYHNAQLDAAVQNSIKSGVTYTVAAGNDGLPAGLYSPADVKQAITVGATDTTDTRASFSNYGSALDLFAPGVSITSTSNKGDSAKATYSGTSMASPHAAGTAALYLADHPRATPAQVAKALVTLAASGKISARGLGSPDKLLQVPGS</sequence>
<dbReference type="GO" id="GO:0004252">
    <property type="term" value="F:serine-type endopeptidase activity"/>
    <property type="evidence" value="ECO:0007669"/>
    <property type="project" value="UniProtKB-UniRule"/>
</dbReference>
<dbReference type="InterPro" id="IPR010259">
    <property type="entry name" value="S8pro/Inhibitor_I9"/>
</dbReference>
<dbReference type="KEGG" id="saqu:EJC51_33335"/>
<evidence type="ECO:0000259" key="8">
    <source>
        <dbReference type="Pfam" id="PF00082"/>
    </source>
</evidence>
<keyword evidence="7" id="KW-0732">Signal</keyword>
<protein>
    <submittedName>
        <fullName evidence="10">S8 family peptidase</fullName>
    </submittedName>
</protein>
<organism evidence="10 11">
    <name type="scientific">Streptomyces aquilus</name>
    <dbReference type="NCBI Taxonomy" id="2548456"/>
    <lineage>
        <taxon>Bacteria</taxon>
        <taxon>Bacillati</taxon>
        <taxon>Actinomycetota</taxon>
        <taxon>Actinomycetes</taxon>
        <taxon>Kitasatosporales</taxon>
        <taxon>Streptomycetaceae</taxon>
        <taxon>Streptomyces</taxon>
    </lineage>
</organism>
<feature type="domain" description="Inhibitor I9" evidence="9">
    <location>
        <begin position="65"/>
        <end position="118"/>
    </location>
</feature>
<keyword evidence="3 5" id="KW-0378">Hydrolase</keyword>
<dbReference type="InterPro" id="IPR036852">
    <property type="entry name" value="Peptidase_S8/S53_dom_sf"/>
</dbReference>
<feature type="chain" id="PRO_5018643415" evidence="7">
    <location>
        <begin position="34"/>
        <end position="400"/>
    </location>
</feature>
<evidence type="ECO:0000256" key="2">
    <source>
        <dbReference type="ARBA" id="ARBA00022670"/>
    </source>
</evidence>
<evidence type="ECO:0000256" key="7">
    <source>
        <dbReference type="SAM" id="SignalP"/>
    </source>
</evidence>
<name>A0A3Q9C2R3_9ACTN</name>
<accession>A0A3Q9C2R3</accession>
<proteinExistence type="inferred from homology"/>
<dbReference type="PROSITE" id="PS00138">
    <property type="entry name" value="SUBTILASE_SER"/>
    <property type="match status" value="1"/>
</dbReference>
<dbReference type="PROSITE" id="PS00136">
    <property type="entry name" value="SUBTILASE_ASP"/>
    <property type="match status" value="1"/>
</dbReference>
<feature type="active site" description="Charge relay system" evidence="5">
    <location>
        <position position="160"/>
    </location>
</feature>
<dbReference type="PROSITE" id="PS00137">
    <property type="entry name" value="SUBTILASE_HIS"/>
    <property type="match status" value="1"/>
</dbReference>
<evidence type="ECO:0000256" key="1">
    <source>
        <dbReference type="ARBA" id="ARBA00011073"/>
    </source>
</evidence>
<dbReference type="InterPro" id="IPR023827">
    <property type="entry name" value="Peptidase_S8_Asp-AS"/>
</dbReference>
<keyword evidence="2 5" id="KW-0645">Protease</keyword>
<evidence type="ECO:0000313" key="11">
    <source>
        <dbReference type="Proteomes" id="UP000280197"/>
    </source>
</evidence>
<evidence type="ECO:0000259" key="9">
    <source>
        <dbReference type="Pfam" id="PF05922"/>
    </source>
</evidence>
<evidence type="ECO:0000256" key="3">
    <source>
        <dbReference type="ARBA" id="ARBA00022801"/>
    </source>
</evidence>
<feature type="active site" description="Charge relay system" evidence="5">
    <location>
        <position position="345"/>
    </location>
</feature>
<dbReference type="Gene3D" id="3.30.70.80">
    <property type="entry name" value="Peptidase S8 propeptide/proteinase inhibitor I9"/>
    <property type="match status" value="1"/>
</dbReference>